<dbReference type="Proteomes" id="UP001228049">
    <property type="component" value="Unassembled WGS sequence"/>
</dbReference>
<dbReference type="AlphaFoldDB" id="A0AAD9CRB6"/>
<gene>
    <name evidence="1" type="ORF">KUDE01_008831</name>
</gene>
<proteinExistence type="predicted"/>
<sequence>MFELPQLVFVYFYGLTERVFQIPLADVQSMCTVRPKKHGKVPAVDISYGKPGRPKKVTIHLKQAKELCHILAQIMEELIRPSVSSSISSRL</sequence>
<comment type="caution">
    <text evidence="1">The sequence shown here is derived from an EMBL/GenBank/DDBJ whole genome shotgun (WGS) entry which is preliminary data.</text>
</comment>
<protein>
    <submittedName>
        <fullName evidence="1">Unconventional myosin-XV</fullName>
    </submittedName>
</protein>
<accession>A0AAD9CRB6</accession>
<dbReference type="EMBL" id="JASDAP010000001">
    <property type="protein sequence ID" value="KAK1906433.1"/>
    <property type="molecule type" value="Genomic_DNA"/>
</dbReference>
<reference evidence="1" key="1">
    <citation type="submission" date="2023-04" db="EMBL/GenBank/DDBJ databases">
        <title>Chromosome-level genome of Chaenocephalus aceratus.</title>
        <authorList>
            <person name="Park H."/>
        </authorList>
    </citation>
    <scope>NUCLEOTIDE SEQUENCE</scope>
    <source>
        <strain evidence="1">DE</strain>
        <tissue evidence="1">Muscle</tissue>
    </source>
</reference>
<organism evidence="1 2">
    <name type="scientific">Dissostichus eleginoides</name>
    <name type="common">Patagonian toothfish</name>
    <name type="synonym">Dissostichus amissus</name>
    <dbReference type="NCBI Taxonomy" id="100907"/>
    <lineage>
        <taxon>Eukaryota</taxon>
        <taxon>Metazoa</taxon>
        <taxon>Chordata</taxon>
        <taxon>Craniata</taxon>
        <taxon>Vertebrata</taxon>
        <taxon>Euteleostomi</taxon>
        <taxon>Actinopterygii</taxon>
        <taxon>Neopterygii</taxon>
        <taxon>Teleostei</taxon>
        <taxon>Neoteleostei</taxon>
        <taxon>Acanthomorphata</taxon>
        <taxon>Eupercaria</taxon>
        <taxon>Perciformes</taxon>
        <taxon>Notothenioidei</taxon>
        <taxon>Nototheniidae</taxon>
        <taxon>Dissostichus</taxon>
    </lineage>
</organism>
<name>A0AAD9CRB6_DISEL</name>
<evidence type="ECO:0000313" key="1">
    <source>
        <dbReference type="EMBL" id="KAK1906433.1"/>
    </source>
</evidence>
<keyword evidence="2" id="KW-1185">Reference proteome</keyword>
<evidence type="ECO:0000313" key="2">
    <source>
        <dbReference type="Proteomes" id="UP001228049"/>
    </source>
</evidence>